<evidence type="ECO:0000313" key="3">
    <source>
        <dbReference type="EMBL" id="QNO15354.1"/>
    </source>
</evidence>
<organism evidence="3 4">
    <name type="scientific">Alkalicella caledoniensis</name>
    <dbReference type="NCBI Taxonomy" id="2731377"/>
    <lineage>
        <taxon>Bacteria</taxon>
        <taxon>Bacillati</taxon>
        <taxon>Bacillota</taxon>
        <taxon>Clostridia</taxon>
        <taxon>Eubacteriales</taxon>
        <taxon>Proteinivoracaceae</taxon>
        <taxon>Alkalicella</taxon>
    </lineage>
</organism>
<gene>
    <name evidence="3" type="ORF">HYG86_11570</name>
</gene>
<feature type="domain" description="YcxB-like C-terminal" evidence="2">
    <location>
        <begin position="108"/>
        <end position="165"/>
    </location>
</feature>
<keyword evidence="1" id="KW-0812">Transmembrane</keyword>
<evidence type="ECO:0000313" key="4">
    <source>
        <dbReference type="Proteomes" id="UP000516160"/>
    </source>
</evidence>
<dbReference type="EMBL" id="CP058559">
    <property type="protein sequence ID" value="QNO15354.1"/>
    <property type="molecule type" value="Genomic_DNA"/>
</dbReference>
<keyword evidence="4" id="KW-1185">Reference proteome</keyword>
<dbReference type="Pfam" id="PF14317">
    <property type="entry name" value="YcxB"/>
    <property type="match status" value="1"/>
</dbReference>
<proteinExistence type="predicted"/>
<dbReference type="AlphaFoldDB" id="A0A7G9W9J2"/>
<dbReference type="RefSeq" id="WP_213165717.1">
    <property type="nucleotide sequence ID" value="NZ_CP058559.1"/>
</dbReference>
<feature type="transmembrane region" description="Helical" evidence="1">
    <location>
        <begin position="32"/>
        <end position="53"/>
    </location>
</feature>
<dbReference type="InterPro" id="IPR025588">
    <property type="entry name" value="YcxB-like_C"/>
</dbReference>
<keyword evidence="1" id="KW-1133">Transmembrane helix</keyword>
<feature type="transmembrane region" description="Helical" evidence="1">
    <location>
        <begin position="59"/>
        <end position="76"/>
    </location>
</feature>
<keyword evidence="1" id="KW-0472">Membrane</keyword>
<evidence type="ECO:0000259" key="2">
    <source>
        <dbReference type="Pfam" id="PF14317"/>
    </source>
</evidence>
<accession>A0A7G9W9J2</accession>
<dbReference type="Proteomes" id="UP000516160">
    <property type="component" value="Chromosome"/>
</dbReference>
<protein>
    <submittedName>
        <fullName evidence="3">YcxB family protein</fullName>
    </submittedName>
</protein>
<reference evidence="3 4" key="1">
    <citation type="submission" date="2020-07" db="EMBL/GenBank/DDBJ databases">
        <title>Alkalicella. sp. LB2 genome.</title>
        <authorList>
            <person name="Postec A."/>
            <person name="Quemeneur M."/>
        </authorList>
    </citation>
    <scope>NUCLEOTIDE SEQUENCE [LARGE SCALE GENOMIC DNA]</scope>
    <source>
        <strain evidence="3 4">LB2</strain>
    </source>
</reference>
<sequence length="173" mass="20338">MELMFEITEEDYIKFNMHHLENSPSQKKTFNLLRYIIPLLFSLPIYVIGTSLLKQPETYWIIIAVLFSAGWIIMYPNQYKRLIKQQTKKLLQEGDNSSIFGKKVMTINEKDIIVVSENSSEITSKENIKEVKIYDDMILIYLSGITAHIIPSRYLDEETKKELLEELSYSNKF</sequence>
<name>A0A7G9W9J2_ALKCA</name>
<dbReference type="KEGG" id="acae:HYG86_11570"/>
<evidence type="ECO:0000256" key="1">
    <source>
        <dbReference type="SAM" id="Phobius"/>
    </source>
</evidence>